<comment type="similarity">
    <text evidence="3 16">Belongs to the cation transport ATPase (P-type) (TC 3.A.3) family. Type IV subfamily.</text>
</comment>
<dbReference type="Pfam" id="PF13246">
    <property type="entry name" value="Cation_ATPase"/>
    <property type="match status" value="1"/>
</dbReference>
<dbReference type="NCBIfam" id="TIGR01494">
    <property type="entry name" value="ATPase_P-type"/>
    <property type="match status" value="1"/>
</dbReference>
<dbReference type="InterPro" id="IPR059000">
    <property type="entry name" value="ATPase_P-type_domA"/>
</dbReference>
<evidence type="ECO:0000313" key="23">
    <source>
        <dbReference type="Proteomes" id="UP000002195"/>
    </source>
</evidence>
<evidence type="ECO:0000256" key="6">
    <source>
        <dbReference type="ARBA" id="ARBA00022741"/>
    </source>
</evidence>
<dbReference type="eggNOG" id="KOG0206">
    <property type="taxonomic scope" value="Eukaryota"/>
</dbReference>
<dbReference type="SFLD" id="SFLDG00002">
    <property type="entry name" value="C1.7:_P-type_atpase_like"/>
    <property type="match status" value="1"/>
</dbReference>
<keyword evidence="6 14" id="KW-0547">Nucleotide-binding</keyword>
<feature type="binding site" evidence="14">
    <location>
        <position position="953"/>
    </location>
    <ligand>
        <name>ATP</name>
        <dbReference type="ChEBI" id="CHEBI:30616"/>
    </ligand>
</feature>
<feature type="binding site" evidence="15">
    <location>
        <position position="973"/>
    </location>
    <ligand>
        <name>Mg(2+)</name>
        <dbReference type="ChEBI" id="CHEBI:18420"/>
    </ligand>
</feature>
<evidence type="ECO:0000256" key="14">
    <source>
        <dbReference type="PIRSR" id="PIRSR606539-2"/>
    </source>
</evidence>
<dbReference type="FunFam" id="3.40.50.1000:FF:000014">
    <property type="entry name" value="Phospholipid-transporting ATPase"/>
    <property type="match status" value="1"/>
</dbReference>
<dbReference type="InParanoid" id="Q551T0"/>
<dbReference type="Gene3D" id="2.70.150.10">
    <property type="entry name" value="Calcium-transporting ATPase, cytoplasmic transduction domain A"/>
    <property type="match status" value="1"/>
</dbReference>
<dbReference type="FunCoup" id="Q551T0">
    <property type="interactions" value="4"/>
</dbReference>
<dbReference type="InterPro" id="IPR032631">
    <property type="entry name" value="P-type_ATPase_N"/>
</dbReference>
<evidence type="ECO:0000259" key="19">
    <source>
        <dbReference type="Pfam" id="PF00122"/>
    </source>
</evidence>
<dbReference type="GeneID" id="8620453"/>
<evidence type="ECO:0000256" key="7">
    <source>
        <dbReference type="ARBA" id="ARBA00022840"/>
    </source>
</evidence>
<dbReference type="SFLD" id="SFLDF00027">
    <property type="entry name" value="p-type_atpase"/>
    <property type="match status" value="1"/>
</dbReference>
<dbReference type="InterPro" id="IPR023214">
    <property type="entry name" value="HAD_sf"/>
</dbReference>
<comment type="caution">
    <text evidence="22">The sequence shown here is derived from an EMBL/GenBank/DDBJ whole genome shotgun (WGS) entry which is preliminary data.</text>
</comment>
<dbReference type="Gene3D" id="3.40.50.1000">
    <property type="entry name" value="HAD superfamily/HAD-like"/>
    <property type="match status" value="1"/>
</dbReference>
<feature type="domain" description="P-type ATPase N-terminal" evidence="20">
    <location>
        <begin position="34"/>
        <end position="97"/>
    </location>
</feature>
<evidence type="ECO:0000256" key="15">
    <source>
        <dbReference type="PIRSR" id="PIRSR606539-3"/>
    </source>
</evidence>
<dbReference type="InterPro" id="IPR006539">
    <property type="entry name" value="P-type_ATPase_IV"/>
</dbReference>
<dbReference type="SFLD" id="SFLDS00003">
    <property type="entry name" value="Haloacid_Dehalogenase"/>
    <property type="match status" value="1"/>
</dbReference>
<keyword evidence="23" id="KW-1185">Reference proteome</keyword>
<dbReference type="SUPFAM" id="SSF56784">
    <property type="entry name" value="HAD-like"/>
    <property type="match status" value="1"/>
</dbReference>
<accession>Q551T0</accession>
<protein>
    <recommendedName>
        <fullName evidence="16">Phospholipid-transporting ATPase</fullName>
        <ecNumber evidence="16">7.6.2.1</ecNumber>
    </recommendedName>
</protein>
<keyword evidence="17" id="KW-0175">Coiled coil</keyword>
<keyword evidence="4 16" id="KW-0812">Transmembrane</keyword>
<dbReference type="Pfam" id="PF16212">
    <property type="entry name" value="PhoLip_ATPase_C"/>
    <property type="match status" value="1"/>
</dbReference>
<dbReference type="KEGG" id="ddi:DDB_G0276375"/>
<organism evidence="22 23">
    <name type="scientific">Dictyostelium discoideum</name>
    <name type="common">Social amoeba</name>
    <dbReference type="NCBI Taxonomy" id="44689"/>
    <lineage>
        <taxon>Eukaryota</taxon>
        <taxon>Amoebozoa</taxon>
        <taxon>Evosea</taxon>
        <taxon>Eumycetozoa</taxon>
        <taxon>Dictyostelia</taxon>
        <taxon>Dictyosteliales</taxon>
        <taxon>Dictyosteliaceae</taxon>
        <taxon>Dictyostelium</taxon>
    </lineage>
</organism>
<feature type="transmembrane region" description="Helical" evidence="16">
    <location>
        <begin position="1147"/>
        <end position="1171"/>
    </location>
</feature>
<dbReference type="GO" id="GO:0005886">
    <property type="term" value="C:plasma membrane"/>
    <property type="evidence" value="ECO:0000318"/>
    <property type="project" value="GO_Central"/>
</dbReference>
<comment type="subcellular location">
    <subcellularLocation>
        <location evidence="2">Endomembrane system</location>
    </subcellularLocation>
    <subcellularLocation>
        <location evidence="1 16">Membrane</location>
        <topology evidence="1 16">Multi-pass membrane protein</topology>
    </subcellularLocation>
</comment>
<feature type="transmembrane region" description="Helical" evidence="16">
    <location>
        <begin position="360"/>
        <end position="381"/>
    </location>
</feature>
<sequence length="1267" mass="145786">MKIFNKKKRNLKKKRTTYPNIYFNTFKNNFFFSNNNEKKIKSLFSDNEISTTKYTRYNFIFKNLFEQFKKYTNIYFVIVSVITLIPEVSPLDPSTTILPLGLIVGLTAIKEAYEDFKRYRADKSSNYKEYLIYQLPKPIPQQQQPPLSSSTTPLPQKQQQENYDIESSKFKLIKSKNIKVGDIIKIDNNQSIPADIILLSSSSLGDGVCFVETSELDGESNLKIFKSCNETHSKFKNISLNLNESQQEQQQQFIKLKGNIQCEFPNNNLYKFKGILNLENDNENNNNDNIEENLKTTTTTEITTISLSEKQLLLRGSTLRNTEFIYGIVVYCGRDTKLSLNQKSPPSKYSTVEKMISKSVIGIFIFKMILVIISTIVGTLVTERTTNKSWYLWINEEPDSIGLVIVKTFFAYFAYLSFLVPMSLLITLEIVKVSQGGFMQFDLLMSYKEKQYRKQLLQYEQNQNNQNQNQNQNNGDLELQQQQQQQKQFTKSISSTSISKSISKDNLKSEILKDDDSSGSGRENKIVHKYMTVKNSNLNDELALVKYIFSDKTGTLTENKMIFKKCSIGGKIYQSPNESQLLNEIKNKSSSMELEEIVSEGGETIDQKFVKEFLINMTTCHSAVSELDQDGIAIYQSPSPDEISLLNCSKLNQFIFKERNNGEIKIQILKKEKTFKLLTSMDFTSERRRMSVVLKDIETNKIYLYSKGADSVMMSRLKQDNNINNNNNNINNNGLINYNNQLIIEKTTQHIKEFSNEGLRTLILAMKEIEIDQFNQWFEKYNSILNSIENREEQIEELNNQLENDLTLIGCTAIEDKLQDGVPETIEFLLNSNIKVWIITGDKQETAINIGYSCKLLSHSNQLFIINSNSRDNCEQQLNNIINNLNEIENNNNNNLNNSNNNNNNLNNNNNNYSLVIDGESLIFIFLEFENKFLSIAKKCHSVICCRVTPIQKSLIVKMVKKDTKEVCLSIGDGANDVSMIQEANIGIGIFGNEGSQASRASDYSLLRFRHLSRLITIHGRYSMIRNAACIRYSFYKNMTFFFIQFLFSIHSGWSSQTLFDDAIITSFNTVITAIPPYFMALFEKDVNERVLEKNPHLFLEVQNGKQFQYLTIARSVLGGLYQSVVMYFGLYLLFLDDNILNQYGKIGGLAIMGSYCASFSVISILLQAALDIKYWNFIVHIGIWGSILLYIIIALITNSMLPSMPQSYQVFNFSLSLLQFYLMVIIMIFISLIPTFTSKYIKQQFYPSQSQLLQENYILNKRKRRN</sequence>
<dbReference type="InterPro" id="IPR001757">
    <property type="entry name" value="P_typ_ATPase"/>
</dbReference>
<evidence type="ECO:0000259" key="20">
    <source>
        <dbReference type="Pfam" id="PF16209"/>
    </source>
</evidence>
<feature type="transmembrane region" description="Helical" evidence="16">
    <location>
        <begin position="1218"/>
        <end position="1237"/>
    </location>
</feature>
<name>Q551T0_DICDI</name>
<feature type="binding site" evidence="14">
    <location>
        <position position="707"/>
    </location>
    <ligand>
        <name>ATP</name>
        <dbReference type="ChEBI" id="CHEBI:30616"/>
    </ligand>
</feature>
<evidence type="ECO:0000256" key="12">
    <source>
        <dbReference type="ARBA" id="ARBA00034036"/>
    </source>
</evidence>
<feature type="binding site" evidence="14">
    <location>
        <position position="551"/>
    </location>
    <ligand>
        <name>ATP</name>
        <dbReference type="ChEBI" id="CHEBI:30616"/>
    </ligand>
</feature>
<feature type="coiled-coil region" evidence="17">
    <location>
        <begin position="449"/>
        <end position="487"/>
    </location>
</feature>
<feature type="binding site" evidence="14">
    <location>
        <position position="976"/>
    </location>
    <ligand>
        <name>ATP</name>
        <dbReference type="ChEBI" id="CHEBI:30616"/>
    </ligand>
</feature>
<dbReference type="InterPro" id="IPR018303">
    <property type="entry name" value="ATPase_P-typ_P_site"/>
</dbReference>
<dbReference type="RefSeq" id="XP_643182.1">
    <property type="nucleotide sequence ID" value="XM_638090.1"/>
</dbReference>
<feature type="domain" description="P-type ATPase C-terminal" evidence="21">
    <location>
        <begin position="1000"/>
        <end position="1249"/>
    </location>
</feature>
<dbReference type="GO" id="GO:0005524">
    <property type="term" value="F:ATP binding"/>
    <property type="evidence" value="ECO:0007669"/>
    <property type="project" value="UniProtKB-UniRule"/>
</dbReference>
<dbReference type="Proteomes" id="UP000002195">
    <property type="component" value="Unassembled WGS sequence"/>
</dbReference>
<dbReference type="SUPFAM" id="SSF81653">
    <property type="entry name" value="Calcium ATPase, transduction domain A"/>
    <property type="match status" value="1"/>
</dbReference>
<proteinExistence type="inferred from homology"/>
<dbReference type="InterPro" id="IPR044492">
    <property type="entry name" value="P_typ_ATPase_HD_dom"/>
</dbReference>
<evidence type="ECO:0000256" key="8">
    <source>
        <dbReference type="ARBA" id="ARBA00022842"/>
    </source>
</evidence>
<dbReference type="EC" id="7.6.2.1" evidence="16"/>
<dbReference type="GO" id="GO:0000287">
    <property type="term" value="F:magnesium ion binding"/>
    <property type="evidence" value="ECO:0007669"/>
    <property type="project" value="UniProtKB-UniRule"/>
</dbReference>
<dbReference type="SMR" id="Q551T0"/>
<feature type="binding site" evidence="14">
    <location>
        <position position="552"/>
    </location>
    <ligand>
        <name>ATP</name>
        <dbReference type="ChEBI" id="CHEBI:30616"/>
    </ligand>
</feature>
<evidence type="ECO:0000259" key="21">
    <source>
        <dbReference type="Pfam" id="PF16212"/>
    </source>
</evidence>
<feature type="compositionally biased region" description="Low complexity" evidence="18">
    <location>
        <begin position="139"/>
        <end position="157"/>
    </location>
</feature>
<evidence type="ECO:0000256" key="13">
    <source>
        <dbReference type="PIRSR" id="PIRSR606539-1"/>
    </source>
</evidence>
<dbReference type="PANTHER" id="PTHR24092:SF161">
    <property type="entry name" value="PHOSPHOLIPID-TRANSPORTING ATPASE"/>
    <property type="match status" value="1"/>
</dbReference>
<dbReference type="InterPro" id="IPR032630">
    <property type="entry name" value="P_typ_ATPase_c"/>
</dbReference>
<dbReference type="Pfam" id="PF00122">
    <property type="entry name" value="E1-E2_ATPase"/>
    <property type="match status" value="1"/>
</dbReference>
<dbReference type="AlphaFoldDB" id="Q551T0"/>
<keyword evidence="8 15" id="KW-0460">Magnesium</keyword>
<keyword evidence="5 15" id="KW-0479">Metal-binding</keyword>
<evidence type="ECO:0000256" key="10">
    <source>
        <dbReference type="ARBA" id="ARBA00022989"/>
    </source>
</evidence>
<feature type="binding site" evidence="14">
    <location>
        <position position="842"/>
    </location>
    <ligand>
        <name>ATP</name>
        <dbReference type="ChEBI" id="CHEBI:30616"/>
    </ligand>
</feature>
<dbReference type="GO" id="GO:0016887">
    <property type="term" value="F:ATP hydrolysis activity"/>
    <property type="evidence" value="ECO:0007669"/>
    <property type="project" value="InterPro"/>
</dbReference>
<dbReference type="FunFam" id="3.40.50.1000:FF:000001">
    <property type="entry name" value="Phospholipid-transporting ATPase IC"/>
    <property type="match status" value="1"/>
</dbReference>
<dbReference type="Gene3D" id="3.40.1110.10">
    <property type="entry name" value="Calcium-transporting ATPase, cytoplasmic domain N"/>
    <property type="match status" value="1"/>
</dbReference>
<evidence type="ECO:0000256" key="3">
    <source>
        <dbReference type="ARBA" id="ARBA00008109"/>
    </source>
</evidence>
<feature type="coiled-coil region" evidence="17">
    <location>
        <begin position="781"/>
        <end position="808"/>
    </location>
</feature>
<feature type="binding site" evidence="15">
    <location>
        <position position="553"/>
    </location>
    <ligand>
        <name>Mg(2+)</name>
        <dbReference type="ChEBI" id="CHEBI:18420"/>
    </ligand>
</feature>
<feature type="binding site" evidence="15">
    <location>
        <position position="551"/>
    </location>
    <ligand>
        <name>Mg(2+)</name>
        <dbReference type="ChEBI" id="CHEBI:18420"/>
    </ligand>
</feature>
<dbReference type="PANTHER" id="PTHR24092">
    <property type="entry name" value="PROBABLE PHOSPHOLIPID-TRANSPORTING ATPASE"/>
    <property type="match status" value="1"/>
</dbReference>
<feature type="domain" description="P-type ATPase A" evidence="19">
    <location>
        <begin position="166"/>
        <end position="225"/>
    </location>
</feature>
<dbReference type="EMBL" id="AAFI02000014">
    <property type="protein sequence ID" value="EAL69268.1"/>
    <property type="molecule type" value="Genomic_DNA"/>
</dbReference>
<dbReference type="STRING" id="44689.Q551T0"/>
<dbReference type="Reactome" id="R-DDI-936837">
    <property type="pathway name" value="Ion transport by P-type ATPases"/>
</dbReference>
<dbReference type="OMA" id="MDFTSER"/>
<evidence type="ECO:0000313" key="22">
    <source>
        <dbReference type="EMBL" id="EAL69268.1"/>
    </source>
</evidence>
<comment type="catalytic activity">
    <reaction evidence="12 16">
        <text>ATP + H2O + phospholipidSide 1 = ADP + phosphate + phospholipidSide 2.</text>
        <dbReference type="EC" id="7.6.2.1"/>
    </reaction>
</comment>
<reference evidence="22 23" key="1">
    <citation type="journal article" date="2005" name="Nature">
        <title>The genome of the social amoeba Dictyostelium discoideum.</title>
        <authorList>
            <consortium name="The Dictyostelium discoideum Sequencing Consortium"/>
            <person name="Eichinger L."/>
            <person name="Pachebat J.A."/>
            <person name="Glockner G."/>
            <person name="Rajandream M.A."/>
            <person name="Sucgang R."/>
            <person name="Berriman M."/>
            <person name="Song J."/>
            <person name="Olsen R."/>
            <person name="Szafranski K."/>
            <person name="Xu Q."/>
            <person name="Tunggal B."/>
            <person name="Kummerfeld S."/>
            <person name="Madera M."/>
            <person name="Konfortov B.A."/>
            <person name="Rivero F."/>
            <person name="Bankier A.T."/>
            <person name="Lehmann R."/>
            <person name="Hamlin N."/>
            <person name="Davies R."/>
            <person name="Gaudet P."/>
            <person name="Fey P."/>
            <person name="Pilcher K."/>
            <person name="Chen G."/>
            <person name="Saunders D."/>
            <person name="Sodergren E."/>
            <person name="Davis P."/>
            <person name="Kerhornou A."/>
            <person name="Nie X."/>
            <person name="Hall N."/>
            <person name="Anjard C."/>
            <person name="Hemphill L."/>
            <person name="Bason N."/>
            <person name="Farbrother P."/>
            <person name="Desany B."/>
            <person name="Just E."/>
            <person name="Morio T."/>
            <person name="Rost R."/>
            <person name="Churcher C."/>
            <person name="Cooper J."/>
            <person name="Haydock S."/>
            <person name="van Driessche N."/>
            <person name="Cronin A."/>
            <person name="Goodhead I."/>
            <person name="Muzny D."/>
            <person name="Mourier T."/>
            <person name="Pain A."/>
            <person name="Lu M."/>
            <person name="Harper D."/>
            <person name="Lindsay R."/>
            <person name="Hauser H."/>
            <person name="James K."/>
            <person name="Quiles M."/>
            <person name="Madan Babu M."/>
            <person name="Saito T."/>
            <person name="Buchrieser C."/>
            <person name="Wardroper A."/>
            <person name="Felder M."/>
            <person name="Thangavelu M."/>
            <person name="Johnson D."/>
            <person name="Knights A."/>
            <person name="Loulseged H."/>
            <person name="Mungall K."/>
            <person name="Oliver K."/>
            <person name="Price C."/>
            <person name="Quail M.A."/>
            <person name="Urushihara H."/>
            <person name="Hernandez J."/>
            <person name="Rabbinowitsch E."/>
            <person name="Steffen D."/>
            <person name="Sanders M."/>
            <person name="Ma J."/>
            <person name="Kohara Y."/>
            <person name="Sharp S."/>
            <person name="Simmonds M."/>
            <person name="Spiegler S."/>
            <person name="Tivey A."/>
            <person name="Sugano S."/>
            <person name="White B."/>
            <person name="Walker D."/>
            <person name="Woodward J."/>
            <person name="Winckler T."/>
            <person name="Tanaka Y."/>
            <person name="Shaulsky G."/>
            <person name="Schleicher M."/>
            <person name="Weinstock G."/>
            <person name="Rosenthal A."/>
            <person name="Cox E.C."/>
            <person name="Chisholm R.L."/>
            <person name="Gibbs R."/>
            <person name="Loomis W.F."/>
            <person name="Platzer M."/>
            <person name="Kay R.R."/>
            <person name="Williams J."/>
            <person name="Dear P.H."/>
            <person name="Noegel A.A."/>
            <person name="Barrell B."/>
            <person name="Kuspa A."/>
        </authorList>
    </citation>
    <scope>NUCLEOTIDE SEQUENCE [LARGE SCALE GENOMIC DNA]</scope>
    <source>
        <strain evidence="22 23">AX4</strain>
    </source>
</reference>
<dbReference type="dictyBase" id="DDB_G0276375"/>
<dbReference type="PRINTS" id="PR00119">
    <property type="entry name" value="CATATPASE"/>
</dbReference>
<keyword evidence="7 14" id="KW-0067">ATP-binding</keyword>
<evidence type="ECO:0000256" key="17">
    <source>
        <dbReference type="SAM" id="Coils"/>
    </source>
</evidence>
<dbReference type="FunFam" id="3.40.1110.10:FF:000221">
    <property type="entry name" value="Phospholipid-transporting ATPase"/>
    <property type="match status" value="1"/>
</dbReference>
<feature type="coiled-coil region" evidence="17">
    <location>
        <begin position="273"/>
        <end position="300"/>
    </location>
</feature>
<feature type="binding site" evidence="14">
    <location>
        <position position="553"/>
    </location>
    <ligand>
        <name>ATP</name>
        <dbReference type="ChEBI" id="CHEBI:30616"/>
    </ligand>
</feature>
<keyword evidence="11 16" id="KW-0472">Membrane</keyword>
<feature type="binding site" evidence="14">
    <location>
        <position position="840"/>
    </location>
    <ligand>
        <name>ATP</name>
        <dbReference type="ChEBI" id="CHEBI:30616"/>
    </ligand>
</feature>
<dbReference type="PhylomeDB" id="Q551T0"/>
<feature type="binding site" evidence="14">
    <location>
        <position position="947"/>
    </location>
    <ligand>
        <name>ATP</name>
        <dbReference type="ChEBI" id="CHEBI:30616"/>
    </ligand>
</feature>
<dbReference type="InterPro" id="IPR023299">
    <property type="entry name" value="ATPase_P-typ_cyto_dom_N"/>
</dbReference>
<feature type="transmembrane region" description="Helical" evidence="16">
    <location>
        <begin position="1178"/>
        <end position="1198"/>
    </location>
</feature>
<feature type="binding site" evidence="15">
    <location>
        <position position="977"/>
    </location>
    <ligand>
        <name>Mg(2+)</name>
        <dbReference type="ChEBI" id="CHEBI:18420"/>
    </ligand>
</feature>
<dbReference type="VEuPathDB" id="AmoebaDB:DDB_G0276375"/>
<feature type="coiled-coil region" evidence="17">
    <location>
        <begin position="871"/>
        <end position="916"/>
    </location>
</feature>
<feature type="binding site" evidence="14">
    <location>
        <position position="642"/>
    </location>
    <ligand>
        <name>ATP</name>
        <dbReference type="ChEBI" id="CHEBI:30616"/>
    </ligand>
</feature>
<gene>
    <name evidence="22" type="ORF">DDB_G0276375</name>
</gene>
<feature type="binding site" evidence="14">
    <location>
        <position position="683"/>
    </location>
    <ligand>
        <name>ATP</name>
        <dbReference type="ChEBI" id="CHEBI:30616"/>
    </ligand>
</feature>
<evidence type="ECO:0000256" key="2">
    <source>
        <dbReference type="ARBA" id="ARBA00004308"/>
    </source>
</evidence>
<evidence type="ECO:0000256" key="1">
    <source>
        <dbReference type="ARBA" id="ARBA00004141"/>
    </source>
</evidence>
<evidence type="ECO:0000256" key="4">
    <source>
        <dbReference type="ARBA" id="ARBA00022692"/>
    </source>
</evidence>
<dbReference type="GO" id="GO:0140326">
    <property type="term" value="F:ATPase-coupled intramembrane lipid transporter activity"/>
    <property type="evidence" value="ECO:0000318"/>
    <property type="project" value="GO_Central"/>
</dbReference>
<comment type="cofactor">
    <cofactor evidence="15">
        <name>Mg(2+)</name>
        <dbReference type="ChEBI" id="CHEBI:18420"/>
    </cofactor>
</comment>
<evidence type="ECO:0000256" key="18">
    <source>
        <dbReference type="SAM" id="MobiDB-lite"/>
    </source>
</evidence>
<dbReference type="SUPFAM" id="SSF81665">
    <property type="entry name" value="Calcium ATPase, transmembrane domain M"/>
    <property type="match status" value="1"/>
</dbReference>
<dbReference type="HOGENOM" id="CLU_000846_5_2_1"/>
<dbReference type="NCBIfam" id="TIGR01652">
    <property type="entry name" value="ATPase-Plipid"/>
    <property type="match status" value="1"/>
</dbReference>
<dbReference type="InterPro" id="IPR008250">
    <property type="entry name" value="ATPase_P-typ_transduc_dom_A_sf"/>
</dbReference>
<dbReference type="SUPFAM" id="SSF81660">
    <property type="entry name" value="Metal cation-transporting ATPase, ATP-binding domain N"/>
    <property type="match status" value="1"/>
</dbReference>
<dbReference type="InterPro" id="IPR023298">
    <property type="entry name" value="ATPase_P-typ_TM_dom_sf"/>
</dbReference>
<evidence type="ECO:0000256" key="5">
    <source>
        <dbReference type="ARBA" id="ARBA00022723"/>
    </source>
</evidence>
<feature type="transmembrane region" description="Helical" evidence="16">
    <location>
        <begin position="1033"/>
        <end position="1051"/>
    </location>
</feature>
<dbReference type="GO" id="GO:0045332">
    <property type="term" value="P:phospholipid translocation"/>
    <property type="evidence" value="ECO:0000318"/>
    <property type="project" value="GO_Central"/>
</dbReference>
<evidence type="ECO:0000256" key="16">
    <source>
        <dbReference type="RuleBase" id="RU362033"/>
    </source>
</evidence>
<feature type="binding site" evidence="14">
    <location>
        <position position="841"/>
    </location>
    <ligand>
        <name>ATP</name>
        <dbReference type="ChEBI" id="CHEBI:30616"/>
    </ligand>
</feature>
<feature type="transmembrane region" description="Helical" evidence="16">
    <location>
        <begin position="1116"/>
        <end position="1135"/>
    </location>
</feature>
<evidence type="ECO:0000256" key="11">
    <source>
        <dbReference type="ARBA" id="ARBA00023136"/>
    </source>
</evidence>
<dbReference type="PaxDb" id="44689-DDB0237664"/>
<feature type="binding site" evidence="14">
    <location>
        <position position="760"/>
    </location>
    <ligand>
        <name>ATP</name>
        <dbReference type="ChEBI" id="CHEBI:30616"/>
    </ligand>
</feature>
<evidence type="ECO:0000256" key="9">
    <source>
        <dbReference type="ARBA" id="ARBA00022967"/>
    </source>
</evidence>
<feature type="active site" description="4-aspartylphosphate intermediate" evidence="13">
    <location>
        <position position="551"/>
    </location>
</feature>
<dbReference type="InterPro" id="IPR036412">
    <property type="entry name" value="HAD-like_sf"/>
</dbReference>
<feature type="binding site" evidence="14">
    <location>
        <position position="977"/>
    </location>
    <ligand>
        <name>ATP</name>
        <dbReference type="ChEBI" id="CHEBI:30616"/>
    </ligand>
</feature>
<feature type="transmembrane region" description="Helical" evidence="16">
    <location>
        <begin position="401"/>
        <end position="426"/>
    </location>
</feature>
<keyword evidence="10 16" id="KW-1133">Transmembrane helix</keyword>
<dbReference type="Pfam" id="PF16209">
    <property type="entry name" value="PhoLip_ATPase_N"/>
    <property type="match status" value="1"/>
</dbReference>
<dbReference type="PROSITE" id="PS00154">
    <property type="entry name" value="ATPASE_E1_E2"/>
    <property type="match status" value="1"/>
</dbReference>
<feature type="transmembrane region" description="Helical" evidence="16">
    <location>
        <begin position="1063"/>
        <end position="1083"/>
    </location>
</feature>
<keyword evidence="9 16" id="KW-1278">Translocase</keyword>
<feature type="region of interest" description="Disordered" evidence="18">
    <location>
        <begin position="139"/>
        <end position="160"/>
    </location>
</feature>